<evidence type="ECO:0000256" key="18">
    <source>
        <dbReference type="ARBA" id="ARBA00047614"/>
    </source>
</evidence>
<evidence type="ECO:0000256" key="13">
    <source>
        <dbReference type="ARBA" id="ARBA00022842"/>
    </source>
</evidence>
<comment type="subcellular location">
    <subcellularLocation>
        <location evidence="4">Cytoplasm</location>
    </subcellularLocation>
</comment>
<evidence type="ECO:0000256" key="5">
    <source>
        <dbReference type="ARBA" id="ARBA00004752"/>
    </source>
</evidence>
<dbReference type="AlphaFoldDB" id="A0A1G5HAR1"/>
<keyword evidence="16" id="KW-0464">Manganese</keyword>
<evidence type="ECO:0000313" key="26">
    <source>
        <dbReference type="Proteomes" id="UP000198636"/>
    </source>
</evidence>
<evidence type="ECO:0000256" key="1">
    <source>
        <dbReference type="ARBA" id="ARBA00001936"/>
    </source>
</evidence>
<keyword evidence="9 25" id="KW-0436">Ligase</keyword>
<dbReference type="GO" id="GO:0071555">
    <property type="term" value="P:cell wall organization"/>
    <property type="evidence" value="ECO:0007669"/>
    <property type="project" value="UniProtKB-KW"/>
</dbReference>
<comment type="cofactor">
    <cofactor evidence="1">
        <name>Mn(2+)</name>
        <dbReference type="ChEBI" id="CHEBI:29035"/>
    </cofactor>
</comment>
<feature type="domain" description="ATP-grasp" evidence="24">
    <location>
        <begin position="135"/>
        <end position="231"/>
    </location>
</feature>
<evidence type="ECO:0000256" key="17">
    <source>
        <dbReference type="ARBA" id="ARBA00023316"/>
    </source>
</evidence>
<evidence type="ECO:0000256" key="2">
    <source>
        <dbReference type="ARBA" id="ARBA00001946"/>
    </source>
</evidence>
<evidence type="ECO:0000256" key="14">
    <source>
        <dbReference type="ARBA" id="ARBA00022960"/>
    </source>
</evidence>
<comment type="catalytic activity">
    <reaction evidence="18">
        <text>2 D-alanine + ATP = D-alanyl-D-alanine + ADP + phosphate + H(+)</text>
        <dbReference type="Rhea" id="RHEA:11224"/>
        <dbReference type="ChEBI" id="CHEBI:15378"/>
        <dbReference type="ChEBI" id="CHEBI:30616"/>
        <dbReference type="ChEBI" id="CHEBI:43474"/>
        <dbReference type="ChEBI" id="CHEBI:57416"/>
        <dbReference type="ChEBI" id="CHEBI:57822"/>
        <dbReference type="ChEBI" id="CHEBI:456216"/>
        <dbReference type="EC" id="6.3.2.4"/>
    </reaction>
</comment>
<dbReference type="GO" id="GO:0005829">
    <property type="term" value="C:cytosol"/>
    <property type="evidence" value="ECO:0007669"/>
    <property type="project" value="TreeGrafter"/>
</dbReference>
<dbReference type="InterPro" id="IPR016185">
    <property type="entry name" value="PreATP-grasp_dom_sf"/>
</dbReference>
<evidence type="ECO:0000256" key="23">
    <source>
        <dbReference type="PROSITE-ProRule" id="PRU00409"/>
    </source>
</evidence>
<evidence type="ECO:0000313" key="25">
    <source>
        <dbReference type="EMBL" id="SCY60579.1"/>
    </source>
</evidence>
<keyword evidence="12 23" id="KW-0067">ATP-binding</keyword>
<evidence type="ECO:0000256" key="7">
    <source>
        <dbReference type="ARBA" id="ARBA00012216"/>
    </source>
</evidence>
<evidence type="ECO:0000259" key="24">
    <source>
        <dbReference type="PROSITE" id="PS50975"/>
    </source>
</evidence>
<dbReference type="GO" id="GO:0008716">
    <property type="term" value="F:D-alanine-D-alanine ligase activity"/>
    <property type="evidence" value="ECO:0007669"/>
    <property type="project" value="UniProtKB-EC"/>
</dbReference>
<dbReference type="Pfam" id="PF01820">
    <property type="entry name" value="Dala_Dala_lig_N"/>
    <property type="match status" value="1"/>
</dbReference>
<dbReference type="PANTHER" id="PTHR23132">
    <property type="entry name" value="D-ALANINE--D-ALANINE LIGASE"/>
    <property type="match status" value="1"/>
</dbReference>
<dbReference type="EMBL" id="FMUS01000011">
    <property type="protein sequence ID" value="SCY60579.1"/>
    <property type="molecule type" value="Genomic_DNA"/>
</dbReference>
<dbReference type="Gene3D" id="3.30.470.20">
    <property type="entry name" value="ATP-grasp fold, B domain"/>
    <property type="match status" value="1"/>
</dbReference>
<evidence type="ECO:0000256" key="21">
    <source>
        <dbReference type="ARBA" id="ARBA00076288"/>
    </source>
</evidence>
<dbReference type="Gene3D" id="3.30.1490.20">
    <property type="entry name" value="ATP-grasp fold, A domain"/>
    <property type="match status" value="1"/>
</dbReference>
<keyword evidence="8" id="KW-0963">Cytoplasm</keyword>
<gene>
    <name evidence="25" type="ORF">SAMN03080606_01929</name>
</gene>
<evidence type="ECO:0000256" key="4">
    <source>
        <dbReference type="ARBA" id="ARBA00004496"/>
    </source>
</evidence>
<evidence type="ECO:0000256" key="6">
    <source>
        <dbReference type="ARBA" id="ARBA00010871"/>
    </source>
</evidence>
<evidence type="ECO:0000256" key="16">
    <source>
        <dbReference type="ARBA" id="ARBA00023211"/>
    </source>
</evidence>
<dbReference type="PROSITE" id="PS00843">
    <property type="entry name" value="DALA_DALA_LIGASE_1"/>
    <property type="match status" value="1"/>
</dbReference>
<evidence type="ECO:0000256" key="20">
    <source>
        <dbReference type="ARBA" id="ARBA00068427"/>
    </source>
</evidence>
<dbReference type="GO" id="GO:0008360">
    <property type="term" value="P:regulation of cell shape"/>
    <property type="evidence" value="ECO:0007669"/>
    <property type="project" value="UniProtKB-KW"/>
</dbReference>
<dbReference type="Proteomes" id="UP000198636">
    <property type="component" value="Unassembled WGS sequence"/>
</dbReference>
<dbReference type="PANTHER" id="PTHR23132:SF25">
    <property type="entry name" value="D-ALANINE--D-ALANINE LIGASE A"/>
    <property type="match status" value="1"/>
</dbReference>
<evidence type="ECO:0000256" key="11">
    <source>
        <dbReference type="ARBA" id="ARBA00022741"/>
    </source>
</evidence>
<evidence type="ECO:0000256" key="8">
    <source>
        <dbReference type="ARBA" id="ARBA00022490"/>
    </source>
</evidence>
<evidence type="ECO:0000256" key="22">
    <source>
        <dbReference type="ARBA" id="ARBA00077154"/>
    </source>
</evidence>
<dbReference type="GO" id="GO:0005524">
    <property type="term" value="F:ATP binding"/>
    <property type="evidence" value="ECO:0007669"/>
    <property type="project" value="UniProtKB-UniRule"/>
</dbReference>
<keyword evidence="26" id="KW-1185">Reference proteome</keyword>
<keyword evidence="14" id="KW-0133">Cell shape</keyword>
<comment type="pathway">
    <text evidence="19">Glycan biosynthesis.</text>
</comment>
<keyword evidence="13" id="KW-0460">Magnesium</keyword>
<dbReference type="Pfam" id="PF07478">
    <property type="entry name" value="Dala_Dala_lig_C"/>
    <property type="match status" value="1"/>
</dbReference>
<dbReference type="PIRSF" id="PIRSF039102">
    <property type="entry name" value="Ddl/VanB"/>
    <property type="match status" value="1"/>
</dbReference>
<dbReference type="NCBIfam" id="NF002528">
    <property type="entry name" value="PRK01966.1-4"/>
    <property type="match status" value="1"/>
</dbReference>
<dbReference type="FunFam" id="3.30.1490.20:FF:000007">
    <property type="entry name" value="D-alanine--D-alanine ligase"/>
    <property type="match status" value="1"/>
</dbReference>
<comment type="cofactor">
    <cofactor evidence="2">
        <name>Mg(2+)</name>
        <dbReference type="ChEBI" id="CHEBI:18420"/>
    </cofactor>
</comment>
<protein>
    <recommendedName>
        <fullName evidence="20">D-alanine--D-alanine ligase</fullName>
        <ecNumber evidence="7">6.3.2.4</ecNumber>
    </recommendedName>
    <alternativeName>
        <fullName evidence="22">D-Ala-D-Ala ligase</fullName>
    </alternativeName>
    <alternativeName>
        <fullName evidence="21">D-alanylalanine synthetase</fullName>
    </alternativeName>
</protein>
<keyword evidence="10" id="KW-0479">Metal-binding</keyword>
<evidence type="ECO:0000256" key="9">
    <source>
        <dbReference type="ARBA" id="ARBA00022598"/>
    </source>
</evidence>
<sequence>MKTNVYVIYGGKSAEHEVSLITGFSVINALDKEKYNVYPVYISKEGHWCCLELQKSSIEDVKHLQKHSSTTVGSSMGRFLTEDFKEDEKSIIFPALHGTNGEDGTLQGFLELLEVPYVGNTVLASAIGIDKVVMKEIFSKYNIPQAKYIFFNYHHWANNPENICCRTEEIIGYPCFVKPAKMGSSVGISRCHSPIELKKAIDEALLYDQKIIVEEEILGREMQIAVIGNDEPQCSVVGEYIQVKSFMDYEAKYVDGQLIPVIPAVLTPHTRKKCWRMQVKYLNY</sequence>
<dbReference type="Gene3D" id="3.40.50.20">
    <property type="match status" value="1"/>
</dbReference>
<comment type="function">
    <text evidence="3">Cell wall formation.</text>
</comment>
<keyword evidence="11 23" id="KW-0547">Nucleotide-binding</keyword>
<dbReference type="SUPFAM" id="SSF56059">
    <property type="entry name" value="Glutathione synthetase ATP-binding domain-like"/>
    <property type="match status" value="1"/>
</dbReference>
<comment type="similarity">
    <text evidence="6">Belongs to the D-alanine--D-alanine ligase family.</text>
</comment>
<dbReference type="InterPro" id="IPR000291">
    <property type="entry name" value="D-Ala_lig_Van_CS"/>
</dbReference>
<proteinExistence type="inferred from homology"/>
<evidence type="ECO:0000256" key="3">
    <source>
        <dbReference type="ARBA" id="ARBA00003921"/>
    </source>
</evidence>
<keyword evidence="17" id="KW-0961">Cell wall biogenesis/degradation</keyword>
<dbReference type="InterPro" id="IPR011095">
    <property type="entry name" value="Dala_Dala_lig_C"/>
</dbReference>
<dbReference type="InterPro" id="IPR013815">
    <property type="entry name" value="ATP_grasp_subdomain_1"/>
</dbReference>
<dbReference type="InterPro" id="IPR011761">
    <property type="entry name" value="ATP-grasp"/>
</dbReference>
<dbReference type="InterPro" id="IPR005905">
    <property type="entry name" value="D_ala_D_ala"/>
</dbReference>
<evidence type="ECO:0000256" key="19">
    <source>
        <dbReference type="ARBA" id="ARBA00060592"/>
    </source>
</evidence>
<name>A0A1G5HAR1_9FIRM</name>
<dbReference type="GO" id="GO:0009252">
    <property type="term" value="P:peptidoglycan biosynthetic process"/>
    <property type="evidence" value="ECO:0007669"/>
    <property type="project" value="UniProtKB-KW"/>
</dbReference>
<evidence type="ECO:0000256" key="15">
    <source>
        <dbReference type="ARBA" id="ARBA00022984"/>
    </source>
</evidence>
<evidence type="ECO:0000256" key="10">
    <source>
        <dbReference type="ARBA" id="ARBA00022723"/>
    </source>
</evidence>
<dbReference type="PROSITE" id="PS50975">
    <property type="entry name" value="ATP_GRASP"/>
    <property type="match status" value="1"/>
</dbReference>
<accession>A0A1G5HAR1</accession>
<dbReference type="SUPFAM" id="SSF52440">
    <property type="entry name" value="PreATP-grasp domain"/>
    <property type="match status" value="1"/>
</dbReference>
<dbReference type="EC" id="6.3.2.4" evidence="7"/>
<dbReference type="InterPro" id="IPR011127">
    <property type="entry name" value="Dala_Dala_lig_N"/>
</dbReference>
<evidence type="ECO:0000256" key="12">
    <source>
        <dbReference type="ARBA" id="ARBA00022840"/>
    </source>
</evidence>
<keyword evidence="15" id="KW-0573">Peptidoglycan synthesis</keyword>
<reference evidence="25 26" key="1">
    <citation type="submission" date="2016-10" db="EMBL/GenBank/DDBJ databases">
        <authorList>
            <person name="de Groot N.N."/>
        </authorList>
    </citation>
    <scope>NUCLEOTIDE SEQUENCE [LARGE SCALE GENOMIC DNA]</scope>
    <source>
        <strain evidence="25 26">DSM 18978</strain>
    </source>
</reference>
<dbReference type="STRING" id="1120976.SAMN03080606_01929"/>
<dbReference type="NCBIfam" id="TIGR01205">
    <property type="entry name" value="D_ala_D_alaTIGR"/>
    <property type="match status" value="1"/>
</dbReference>
<comment type="pathway">
    <text evidence="5">Cell wall biogenesis; peptidoglycan biosynthesis.</text>
</comment>
<dbReference type="GO" id="GO:0046872">
    <property type="term" value="F:metal ion binding"/>
    <property type="evidence" value="ECO:0007669"/>
    <property type="project" value="UniProtKB-KW"/>
</dbReference>
<organism evidence="25 26">
    <name type="scientific">Alkaliphilus peptidifermentans DSM 18978</name>
    <dbReference type="NCBI Taxonomy" id="1120976"/>
    <lineage>
        <taxon>Bacteria</taxon>
        <taxon>Bacillati</taxon>
        <taxon>Bacillota</taxon>
        <taxon>Clostridia</taxon>
        <taxon>Peptostreptococcales</taxon>
        <taxon>Natronincolaceae</taxon>
        <taxon>Alkaliphilus</taxon>
    </lineage>
</organism>